<keyword evidence="4" id="KW-1185">Reference proteome</keyword>
<accession>A0AAV2ELH3</accession>
<gene>
    <name evidence="3" type="ORF">LTRI10_LOCUS27547</name>
</gene>
<name>A0AAV2ELH3_9ROSI</name>
<feature type="chain" id="PRO_5043382420" evidence="2">
    <location>
        <begin position="26"/>
        <end position="208"/>
    </location>
</feature>
<proteinExistence type="predicted"/>
<protein>
    <submittedName>
        <fullName evidence="3">Uncharacterized protein</fullName>
    </submittedName>
</protein>
<feature type="signal peptide" evidence="2">
    <location>
        <begin position="1"/>
        <end position="25"/>
    </location>
</feature>
<dbReference type="AlphaFoldDB" id="A0AAV2ELH3"/>
<evidence type="ECO:0000256" key="1">
    <source>
        <dbReference type="SAM" id="MobiDB-lite"/>
    </source>
</evidence>
<evidence type="ECO:0000313" key="4">
    <source>
        <dbReference type="Proteomes" id="UP001497516"/>
    </source>
</evidence>
<sequence length="208" mass="22929">MAQQTPSTICIAAVLAILFAVAADARFHRDLPVTEPTPTNGDRFPDDDPILLLPSDDQLVAGESSENSPAAKEEDEKKTAEEAPVTVVGFRPINRHFAIPPVSRRPHLRRGCRHGHTIRGLRPWTPRYGRIRYGNEDVLAAAAAGKDLSGGRPVGDSADLPLRWGQPGYKYERPAVIDLSDEVIVTGDGEHLQENLILNKIRKFLKQF</sequence>
<evidence type="ECO:0000313" key="3">
    <source>
        <dbReference type="EMBL" id="CAL1386503.1"/>
    </source>
</evidence>
<evidence type="ECO:0000256" key="2">
    <source>
        <dbReference type="SAM" id="SignalP"/>
    </source>
</evidence>
<keyword evidence="2" id="KW-0732">Signal</keyword>
<organism evidence="3 4">
    <name type="scientific">Linum trigynum</name>
    <dbReference type="NCBI Taxonomy" id="586398"/>
    <lineage>
        <taxon>Eukaryota</taxon>
        <taxon>Viridiplantae</taxon>
        <taxon>Streptophyta</taxon>
        <taxon>Embryophyta</taxon>
        <taxon>Tracheophyta</taxon>
        <taxon>Spermatophyta</taxon>
        <taxon>Magnoliopsida</taxon>
        <taxon>eudicotyledons</taxon>
        <taxon>Gunneridae</taxon>
        <taxon>Pentapetalae</taxon>
        <taxon>rosids</taxon>
        <taxon>fabids</taxon>
        <taxon>Malpighiales</taxon>
        <taxon>Linaceae</taxon>
        <taxon>Linum</taxon>
    </lineage>
</organism>
<feature type="compositionally biased region" description="Basic and acidic residues" evidence="1">
    <location>
        <begin position="71"/>
        <end position="81"/>
    </location>
</feature>
<dbReference type="Proteomes" id="UP001497516">
    <property type="component" value="Chromosome 5"/>
</dbReference>
<feature type="region of interest" description="Disordered" evidence="1">
    <location>
        <begin position="60"/>
        <end position="84"/>
    </location>
</feature>
<dbReference type="EMBL" id="OZ034818">
    <property type="protein sequence ID" value="CAL1386503.1"/>
    <property type="molecule type" value="Genomic_DNA"/>
</dbReference>
<reference evidence="3 4" key="1">
    <citation type="submission" date="2024-04" db="EMBL/GenBank/DDBJ databases">
        <authorList>
            <person name="Fracassetti M."/>
        </authorList>
    </citation>
    <scope>NUCLEOTIDE SEQUENCE [LARGE SCALE GENOMIC DNA]</scope>
</reference>